<evidence type="ECO:0000313" key="3">
    <source>
        <dbReference type="EMBL" id="KMY42826.1"/>
    </source>
</evidence>
<protein>
    <submittedName>
        <fullName evidence="3">Transposase</fullName>
    </submittedName>
</protein>
<accession>A0A0K9G8T2</accession>
<dbReference type="PANTHER" id="PTHR46889:SF4">
    <property type="entry name" value="TRANSPOSASE INSO FOR INSERTION SEQUENCE ELEMENT IS911B-RELATED"/>
    <property type="match status" value="1"/>
</dbReference>
<sequence>MSRAAYYKWLQRKPTARELENEALLRDIRAIYVRVEGIYGYRRITLNINHHWKKTFNHKRIYRLMQIAGLQSAIRQKRKRHVSSPAQHVAENLLNRDFTASKPNEKWVTDVTEFKLGNGKKAYLSAILDLDDSSIISYICGHSTNNQWVFRTLDQAIATLKCDEQPLVHSDRGYQYTSHGFKRKIHSMSRVGKCIDNGPMESFWGTLKCEKYDLHKYETFEALQQALNGYIQFYNNEQIERLKAFLPLST</sequence>
<dbReference type="Gene3D" id="3.30.420.10">
    <property type="entry name" value="Ribonuclease H-like superfamily/Ribonuclease H"/>
    <property type="match status" value="1"/>
</dbReference>
<dbReference type="Pfam" id="PF13276">
    <property type="entry name" value="HTH_21"/>
    <property type="match status" value="1"/>
</dbReference>
<dbReference type="InterPro" id="IPR001584">
    <property type="entry name" value="Integrase_cat-core"/>
</dbReference>
<comment type="caution">
    <text evidence="3">The sequence shown here is derived from an EMBL/GenBank/DDBJ whole genome shotgun (WGS) entry which is preliminary data.</text>
</comment>
<gene>
    <name evidence="3" type="ORF">AC625_23965</name>
</gene>
<dbReference type="InterPro" id="IPR050900">
    <property type="entry name" value="Transposase_IS3/IS150/IS904"/>
</dbReference>
<dbReference type="GO" id="GO:0003676">
    <property type="term" value="F:nucleic acid binding"/>
    <property type="evidence" value="ECO:0007669"/>
    <property type="project" value="InterPro"/>
</dbReference>
<feature type="domain" description="Integrase catalytic" evidence="2">
    <location>
        <begin position="99"/>
        <end position="250"/>
    </location>
</feature>
<dbReference type="InterPro" id="IPR048020">
    <property type="entry name" value="Transpos_IS3"/>
</dbReference>
<keyword evidence="4" id="KW-1185">Reference proteome</keyword>
<dbReference type="InterPro" id="IPR025948">
    <property type="entry name" value="HTH-like_dom"/>
</dbReference>
<dbReference type="PROSITE" id="PS50994">
    <property type="entry name" value="INTEGRASE"/>
    <property type="match status" value="1"/>
</dbReference>
<dbReference type="PATRIC" id="fig|1679170.3.peg.5374"/>
<organism evidence="3 4">
    <name type="scientific">Peribacillus loiseleuriae</name>
    <dbReference type="NCBI Taxonomy" id="1679170"/>
    <lineage>
        <taxon>Bacteria</taxon>
        <taxon>Bacillati</taxon>
        <taxon>Bacillota</taxon>
        <taxon>Bacilli</taxon>
        <taxon>Bacillales</taxon>
        <taxon>Bacillaceae</taxon>
        <taxon>Peribacillus</taxon>
    </lineage>
</organism>
<evidence type="ECO:0000259" key="2">
    <source>
        <dbReference type="PROSITE" id="PS50994"/>
    </source>
</evidence>
<dbReference type="NCBIfam" id="NF033516">
    <property type="entry name" value="transpos_IS3"/>
    <property type="match status" value="1"/>
</dbReference>
<evidence type="ECO:0000313" key="4">
    <source>
        <dbReference type="Proteomes" id="UP000037146"/>
    </source>
</evidence>
<comment type="function">
    <text evidence="1">Involved in the transposition of the insertion sequence.</text>
</comment>
<dbReference type="Proteomes" id="UP000037146">
    <property type="component" value="Unassembled WGS sequence"/>
</dbReference>
<dbReference type="PANTHER" id="PTHR46889">
    <property type="entry name" value="TRANSPOSASE INSF FOR INSERTION SEQUENCE IS3B-RELATED"/>
    <property type="match status" value="1"/>
</dbReference>
<dbReference type="AlphaFoldDB" id="A0A0K9G8T2"/>
<proteinExistence type="predicted"/>
<dbReference type="EMBL" id="LFZW01000002">
    <property type="protein sequence ID" value="KMY42826.1"/>
    <property type="molecule type" value="Genomic_DNA"/>
</dbReference>
<dbReference type="SUPFAM" id="SSF53098">
    <property type="entry name" value="Ribonuclease H-like"/>
    <property type="match status" value="1"/>
</dbReference>
<dbReference type="Pfam" id="PF13683">
    <property type="entry name" value="rve_3"/>
    <property type="match status" value="1"/>
</dbReference>
<evidence type="ECO:0000256" key="1">
    <source>
        <dbReference type="ARBA" id="ARBA00002286"/>
    </source>
</evidence>
<dbReference type="InterPro" id="IPR036397">
    <property type="entry name" value="RNaseH_sf"/>
</dbReference>
<dbReference type="Pfam" id="PF00665">
    <property type="entry name" value="rve"/>
    <property type="match status" value="1"/>
</dbReference>
<name>A0A0K9G8T2_9BACI</name>
<dbReference type="STRING" id="1679170.AC625_23965"/>
<dbReference type="InterPro" id="IPR012337">
    <property type="entry name" value="RNaseH-like_sf"/>
</dbReference>
<dbReference type="GO" id="GO:0015074">
    <property type="term" value="P:DNA integration"/>
    <property type="evidence" value="ECO:0007669"/>
    <property type="project" value="InterPro"/>
</dbReference>
<reference evidence="4" key="1">
    <citation type="submission" date="2015-07" db="EMBL/GenBank/DDBJ databases">
        <title>Genome sequencing project for genomic taxonomy and phylogenomics of Bacillus-like bacteria.</title>
        <authorList>
            <person name="Liu B."/>
            <person name="Wang J."/>
            <person name="Zhu Y."/>
            <person name="Liu G."/>
            <person name="Chen Q."/>
            <person name="Chen Z."/>
            <person name="Lan J."/>
            <person name="Che J."/>
            <person name="Ge C."/>
            <person name="Shi H."/>
            <person name="Pan Z."/>
            <person name="Liu X."/>
        </authorList>
    </citation>
    <scope>NUCLEOTIDE SEQUENCE [LARGE SCALE GENOMIC DNA]</scope>
    <source>
        <strain evidence="4">FJAT-27997</strain>
    </source>
</reference>